<dbReference type="InterPro" id="IPR015315">
    <property type="entry name" value="DUF1963"/>
</dbReference>
<dbReference type="RefSeq" id="WP_187560959.1">
    <property type="nucleotide sequence ID" value="NZ_JACGWS010000002.1"/>
</dbReference>
<keyword evidence="2" id="KW-1185">Reference proteome</keyword>
<sequence length="275" mass="31907">MYNKIKKTIINSFPLQFELVEEILKPSIGIVANEKQISSNKFSKFGGFPIVNKNHPLLSFLDFNYSMLCQINIIELKKIDIEYQLPNQGILYFFINPNLTKFTSDNYKVVFIEGNGDFEFIKEERVSEVVYNESEINFFEHYTFPSYQEKSRLKISDKIDDDIIESIYEEVCEITGKSLEIGHQILGEPQATQGTVKYWWALQSLGYAEFESLNNSQKQEISNLQEDFILLLQIDLEDPNLSFTNLETGALYFGILKDDLKNKNFDNVVLVYQSS</sequence>
<comment type="caution">
    <text evidence="1">The sequence shown here is derived from an EMBL/GenBank/DDBJ whole genome shotgun (WGS) entry which is preliminary data.</text>
</comment>
<evidence type="ECO:0000313" key="1">
    <source>
        <dbReference type="EMBL" id="MBC8753925.1"/>
    </source>
</evidence>
<protein>
    <submittedName>
        <fullName evidence="1">DUF1963 domain-containing protein</fullName>
    </submittedName>
</protein>
<dbReference type="SUPFAM" id="SSF103032">
    <property type="entry name" value="Hypothetical protein YwqG"/>
    <property type="match status" value="1"/>
</dbReference>
<accession>A0ABR7Q5S8</accession>
<name>A0ABR7Q5S8_9FLAO</name>
<dbReference type="PANTHER" id="PTHR36436">
    <property type="entry name" value="SLL5081 PROTEIN"/>
    <property type="match status" value="1"/>
</dbReference>
<evidence type="ECO:0000313" key="2">
    <source>
        <dbReference type="Proteomes" id="UP000619238"/>
    </source>
</evidence>
<organism evidence="1 2">
    <name type="scientific">Kordia aestuariivivens</name>
    <dbReference type="NCBI Taxonomy" id="2759037"/>
    <lineage>
        <taxon>Bacteria</taxon>
        <taxon>Pseudomonadati</taxon>
        <taxon>Bacteroidota</taxon>
        <taxon>Flavobacteriia</taxon>
        <taxon>Flavobacteriales</taxon>
        <taxon>Flavobacteriaceae</taxon>
        <taxon>Kordia</taxon>
    </lineage>
</organism>
<dbReference type="PANTHER" id="PTHR36436:SF6">
    <property type="entry name" value="SLL5081 PROTEIN"/>
    <property type="match status" value="1"/>
</dbReference>
<dbReference type="Pfam" id="PF09234">
    <property type="entry name" value="DUF1963"/>
    <property type="match status" value="1"/>
</dbReference>
<dbReference type="EMBL" id="JACGWS010000002">
    <property type="protein sequence ID" value="MBC8753925.1"/>
    <property type="molecule type" value="Genomic_DNA"/>
</dbReference>
<reference evidence="1 2" key="1">
    <citation type="submission" date="2020-07" db="EMBL/GenBank/DDBJ databases">
        <title>Description of Kordia aestuariivivens sp. nov., isolated from a tidal flat.</title>
        <authorList>
            <person name="Park S."/>
            <person name="Yoon J.-H."/>
        </authorList>
    </citation>
    <scope>NUCLEOTIDE SEQUENCE [LARGE SCALE GENOMIC DNA]</scope>
    <source>
        <strain evidence="1 2">YSTF-M3</strain>
    </source>
</reference>
<dbReference type="InterPro" id="IPR035948">
    <property type="entry name" value="YwqG-like_sf"/>
</dbReference>
<gene>
    <name evidence="1" type="ORF">H2O64_04535</name>
</gene>
<dbReference type="Proteomes" id="UP000619238">
    <property type="component" value="Unassembled WGS sequence"/>
</dbReference>
<proteinExistence type="predicted"/>
<dbReference type="Gene3D" id="2.30.320.10">
    <property type="entry name" value="YwqG-like"/>
    <property type="match status" value="1"/>
</dbReference>